<keyword evidence="3" id="KW-1185">Reference proteome</keyword>
<dbReference type="EMBL" id="BSXW01000723">
    <property type="protein sequence ID" value="GMF28604.1"/>
    <property type="molecule type" value="Genomic_DNA"/>
</dbReference>
<comment type="caution">
    <text evidence="2">The sequence shown here is derived from an EMBL/GenBank/DDBJ whole genome shotgun (WGS) entry which is preliminary data.</text>
</comment>
<protein>
    <submittedName>
        <fullName evidence="2">Unnamed protein product</fullName>
    </submittedName>
</protein>
<evidence type="ECO:0000256" key="1">
    <source>
        <dbReference type="SAM" id="MobiDB-lite"/>
    </source>
</evidence>
<sequence length="392" mass="41588">MRRWYCRDVEVTAVTVKTAQTSPRMRLPAAGRGARGGRHQQGLQLGLPLPGAAQRGRVKLPHAADAAAGQALPAQERAVQRQLRAGGGTLQMETITSSRLVPLGLYRLLSNLLHALGVSASEQLPCRHAIARPPAGRNGSSSEAPSLLFASELATQQVRGGQVSFCILQPRDQASAPSLLWLSLSSTCTSTTSLPRMLSAGISSRKGDVCAACSSAYCAVGVPPSSAIVCAAGLCRARRVFRAETRRGISTLGITYPVASDSSTDSRRTTRDLCVLISCREAWDGAPIRSHAAVQFQRLDEYTARRLPSGGSKRPTTPPRKGARGGDGGGGKCRLERLTGLYVAGRCGDTPPLLYLALPNRLDMTAEGFGGVHSEFVCSDRRTATLDFSIIQ</sequence>
<evidence type="ECO:0000313" key="2">
    <source>
        <dbReference type="EMBL" id="GMF28604.1"/>
    </source>
</evidence>
<dbReference type="Proteomes" id="UP001165083">
    <property type="component" value="Unassembled WGS sequence"/>
</dbReference>
<name>A0A9W6UAT6_9STRA</name>
<proteinExistence type="predicted"/>
<gene>
    <name evidence="2" type="ORF">Plil01_001207100</name>
</gene>
<feature type="region of interest" description="Disordered" evidence="1">
    <location>
        <begin position="305"/>
        <end position="331"/>
    </location>
</feature>
<evidence type="ECO:0000313" key="3">
    <source>
        <dbReference type="Proteomes" id="UP001165083"/>
    </source>
</evidence>
<dbReference type="AlphaFoldDB" id="A0A9W6UAT6"/>
<organism evidence="2 3">
    <name type="scientific">Phytophthora lilii</name>
    <dbReference type="NCBI Taxonomy" id="2077276"/>
    <lineage>
        <taxon>Eukaryota</taxon>
        <taxon>Sar</taxon>
        <taxon>Stramenopiles</taxon>
        <taxon>Oomycota</taxon>
        <taxon>Peronosporomycetes</taxon>
        <taxon>Peronosporales</taxon>
        <taxon>Peronosporaceae</taxon>
        <taxon>Phytophthora</taxon>
    </lineage>
</organism>
<reference evidence="2" key="1">
    <citation type="submission" date="2023-04" db="EMBL/GenBank/DDBJ databases">
        <title>Phytophthora lilii NBRC 32176.</title>
        <authorList>
            <person name="Ichikawa N."/>
            <person name="Sato H."/>
            <person name="Tonouchi N."/>
        </authorList>
    </citation>
    <scope>NUCLEOTIDE SEQUENCE</scope>
    <source>
        <strain evidence="2">NBRC 32176</strain>
    </source>
</reference>
<accession>A0A9W6UAT6</accession>